<evidence type="ECO:0000256" key="6">
    <source>
        <dbReference type="ARBA" id="ARBA00023033"/>
    </source>
</evidence>
<dbReference type="EMBL" id="KT873254">
    <property type="protein sequence ID" value="AMO03311.1"/>
    <property type="molecule type" value="mRNA"/>
</dbReference>
<dbReference type="Gene3D" id="1.10.630.10">
    <property type="entry name" value="Cytochrome P450"/>
    <property type="match status" value="1"/>
</dbReference>
<evidence type="ECO:0000313" key="10">
    <source>
        <dbReference type="EMBL" id="AMO03311.1"/>
    </source>
</evidence>
<dbReference type="Pfam" id="PF00067">
    <property type="entry name" value="p450"/>
    <property type="match status" value="1"/>
</dbReference>
<dbReference type="PRINTS" id="PR00385">
    <property type="entry name" value="P450"/>
</dbReference>
<keyword evidence="5 7" id="KW-0408">Iron</keyword>
<protein>
    <submittedName>
        <fullName evidence="10">Geraniol 10-hydroxylase 2</fullName>
    </submittedName>
</protein>
<keyword evidence="3 7" id="KW-0479">Metal-binding</keyword>
<dbReference type="PRINTS" id="PR00463">
    <property type="entry name" value="EP450I"/>
</dbReference>
<evidence type="ECO:0000256" key="8">
    <source>
        <dbReference type="RuleBase" id="RU000461"/>
    </source>
</evidence>
<feature type="signal peptide" evidence="9">
    <location>
        <begin position="1"/>
        <end position="22"/>
    </location>
</feature>
<accession>A0A140HEY4</accession>
<evidence type="ECO:0000256" key="1">
    <source>
        <dbReference type="ARBA" id="ARBA00010617"/>
    </source>
</evidence>
<dbReference type="InterPro" id="IPR001128">
    <property type="entry name" value="Cyt_P450"/>
</dbReference>
<dbReference type="InterPro" id="IPR002401">
    <property type="entry name" value="Cyt_P450_E_grp-I"/>
</dbReference>
<sequence>MGFLSAALYLLLSFVSLLTLLSLQKIIKKSNKLAPGPTPLPLIGNLLKLGDKPHKSLAELAKTYGPIMSLKLGQINTIVISSSKLAKEVLQKQDISFSTRYVPSGSYALAHDQFSVGWLPVYDTWRNLRRIMNSQMFSSSRLETSLRLRHDKVRDLVNYVEGCCRRGETVDIGRATFTTSLNFLSNTLFSVDLADPNKDSSKEFKDVISNIFVDIGKPNLADYFPVLARIDPQGIKGRMEIHFGKIFQIFDRLIDERLELRRLKKKNDENDVLDSLISFIEKNSEEIDRNHIEHLLLDVFAAGTDTTSSTVEWAMAELLRNPKILNKAKSELACEIGIGKLIKESDLNHLPYLRAIIKETLRLHPPAPLLLPRKVTCDVELCGYIVPAGAKVLVNVWAIGRDPITWPTPTVFMPERFLESDIDVRGQDFELIPFGAGRRICPGLPLAMRMINVMLGSLVNIFDWKLVEGALPSELDMEEKFGLTLQKAQPLLAIPSFHV</sequence>
<comment type="cofactor">
    <cofactor evidence="7">
        <name>heme</name>
        <dbReference type="ChEBI" id="CHEBI:30413"/>
    </cofactor>
</comment>
<evidence type="ECO:0000256" key="3">
    <source>
        <dbReference type="ARBA" id="ARBA00022723"/>
    </source>
</evidence>
<dbReference type="InterPro" id="IPR017972">
    <property type="entry name" value="Cyt_P450_CS"/>
</dbReference>
<comment type="similarity">
    <text evidence="1 8">Belongs to the cytochrome P450 family.</text>
</comment>
<feature type="chain" id="PRO_5007302535" evidence="9">
    <location>
        <begin position="23"/>
        <end position="499"/>
    </location>
</feature>
<reference evidence="10" key="1">
    <citation type="submission" date="2015-09" db="EMBL/GenBank/DDBJ databases">
        <authorList>
            <person name="Jackson K.R."/>
            <person name="Lunt B.L."/>
            <person name="Fisher J.N.B."/>
            <person name="Gardner A.V."/>
            <person name="Bailey M.E."/>
            <person name="Deus L.M."/>
            <person name="Earl A.S."/>
            <person name="Gibby P.D."/>
            <person name="Hartmann K.A."/>
            <person name="Liu J.E."/>
            <person name="Manci A.M."/>
            <person name="Nielsen D.A."/>
            <person name="Solomon M.B."/>
            <person name="Breakwell D.P."/>
            <person name="Burnett S.H."/>
            <person name="Grose J.H."/>
        </authorList>
    </citation>
    <scope>NUCLEOTIDE SEQUENCE</scope>
</reference>
<keyword evidence="9" id="KW-0732">Signal</keyword>
<dbReference type="PROSITE" id="PS00086">
    <property type="entry name" value="CYTOCHROME_P450"/>
    <property type="match status" value="1"/>
</dbReference>
<organism evidence="10">
    <name type="scientific">Primula forbesii</name>
    <dbReference type="NCBI Taxonomy" id="175067"/>
    <lineage>
        <taxon>Eukaryota</taxon>
        <taxon>Viridiplantae</taxon>
        <taxon>Streptophyta</taxon>
        <taxon>Embryophyta</taxon>
        <taxon>Tracheophyta</taxon>
        <taxon>Spermatophyta</taxon>
        <taxon>Magnoliopsida</taxon>
        <taxon>eudicotyledons</taxon>
        <taxon>Gunneridae</taxon>
        <taxon>Pentapetalae</taxon>
        <taxon>asterids</taxon>
        <taxon>Ericales</taxon>
        <taxon>Primulaceae</taxon>
        <taxon>Primula</taxon>
    </lineage>
</organism>
<proteinExistence type="evidence at transcript level"/>
<keyword evidence="6 8" id="KW-0503">Monooxygenase</keyword>
<dbReference type="GO" id="GO:0004497">
    <property type="term" value="F:monooxygenase activity"/>
    <property type="evidence" value="ECO:0007669"/>
    <property type="project" value="UniProtKB-KW"/>
</dbReference>
<evidence type="ECO:0000256" key="5">
    <source>
        <dbReference type="ARBA" id="ARBA00023004"/>
    </source>
</evidence>
<dbReference type="AlphaFoldDB" id="A0A140HEY4"/>
<dbReference type="SUPFAM" id="SSF48264">
    <property type="entry name" value="Cytochrome P450"/>
    <property type="match status" value="1"/>
</dbReference>
<dbReference type="InterPro" id="IPR036396">
    <property type="entry name" value="Cyt_P450_sf"/>
</dbReference>
<name>A0A140HEY4_9ERIC</name>
<evidence type="ECO:0000256" key="9">
    <source>
        <dbReference type="SAM" id="SignalP"/>
    </source>
</evidence>
<dbReference type="GO" id="GO:0016705">
    <property type="term" value="F:oxidoreductase activity, acting on paired donors, with incorporation or reduction of molecular oxygen"/>
    <property type="evidence" value="ECO:0007669"/>
    <property type="project" value="InterPro"/>
</dbReference>
<dbReference type="GO" id="GO:0020037">
    <property type="term" value="F:heme binding"/>
    <property type="evidence" value="ECO:0007669"/>
    <property type="project" value="InterPro"/>
</dbReference>
<dbReference type="SMR" id="A0A140HEY4"/>
<evidence type="ECO:0000256" key="7">
    <source>
        <dbReference type="PIRSR" id="PIRSR602401-1"/>
    </source>
</evidence>
<dbReference type="CDD" id="cd11073">
    <property type="entry name" value="CYP76-like"/>
    <property type="match status" value="1"/>
</dbReference>
<evidence type="ECO:0000256" key="4">
    <source>
        <dbReference type="ARBA" id="ARBA00023002"/>
    </source>
</evidence>
<evidence type="ECO:0000256" key="2">
    <source>
        <dbReference type="ARBA" id="ARBA00022617"/>
    </source>
</evidence>
<dbReference type="PANTHER" id="PTHR47950">
    <property type="entry name" value="CYTOCHROME P450, FAMILY 76, SUBFAMILY C, POLYPEPTIDE 5-RELATED"/>
    <property type="match status" value="1"/>
</dbReference>
<dbReference type="PANTHER" id="PTHR47950:SF4">
    <property type="entry name" value="GERANIOL 8-HYDROXYLASE-LIKE"/>
    <property type="match status" value="1"/>
</dbReference>
<keyword evidence="4 8" id="KW-0560">Oxidoreductase</keyword>
<dbReference type="GO" id="GO:0005506">
    <property type="term" value="F:iron ion binding"/>
    <property type="evidence" value="ECO:0007669"/>
    <property type="project" value="InterPro"/>
</dbReference>
<feature type="binding site" description="axial binding residue" evidence="7">
    <location>
        <position position="441"/>
    </location>
    <ligand>
        <name>heme</name>
        <dbReference type="ChEBI" id="CHEBI:30413"/>
    </ligand>
    <ligandPart>
        <name>Fe</name>
        <dbReference type="ChEBI" id="CHEBI:18248"/>
    </ligandPart>
</feature>
<dbReference type="FunFam" id="1.10.630.10:FF:000007">
    <property type="entry name" value="Cytochrome P450 76C4"/>
    <property type="match status" value="1"/>
</dbReference>
<keyword evidence="2 7" id="KW-0349">Heme</keyword>